<proteinExistence type="predicted"/>
<dbReference type="PANTHER" id="PTHR33463:SF215">
    <property type="entry name" value="NB-ARC DOMAIN DISEASE RESISTANCE PROTEIN"/>
    <property type="match status" value="1"/>
</dbReference>
<evidence type="ECO:0000256" key="1">
    <source>
        <dbReference type="ARBA" id="ARBA00022821"/>
    </source>
</evidence>
<feature type="domain" description="AAA+ ATPase" evidence="3">
    <location>
        <begin position="159"/>
        <end position="365"/>
    </location>
</feature>
<keyword evidence="2" id="KW-0175">Coiled coil</keyword>
<dbReference type="InterPro" id="IPR002182">
    <property type="entry name" value="NB-ARC"/>
</dbReference>
<organism evidence="4 5">
    <name type="scientific">Carya illinoinensis</name>
    <name type="common">Pecan</name>
    <dbReference type="NCBI Taxonomy" id="32201"/>
    <lineage>
        <taxon>Eukaryota</taxon>
        <taxon>Viridiplantae</taxon>
        <taxon>Streptophyta</taxon>
        <taxon>Embryophyta</taxon>
        <taxon>Tracheophyta</taxon>
        <taxon>Spermatophyta</taxon>
        <taxon>Magnoliopsida</taxon>
        <taxon>eudicotyledons</taxon>
        <taxon>Gunneridae</taxon>
        <taxon>Pentapetalae</taxon>
        <taxon>rosids</taxon>
        <taxon>fabids</taxon>
        <taxon>Fagales</taxon>
        <taxon>Juglandaceae</taxon>
        <taxon>Carya</taxon>
    </lineage>
</organism>
<dbReference type="Proteomes" id="UP000811246">
    <property type="component" value="Unassembled WGS sequence"/>
</dbReference>
<dbReference type="InterPro" id="IPR050905">
    <property type="entry name" value="Plant_NBS-LRR"/>
</dbReference>
<dbReference type="Pfam" id="PF23247">
    <property type="entry name" value="LRR_RPS2"/>
    <property type="match status" value="1"/>
</dbReference>
<dbReference type="InterPro" id="IPR001611">
    <property type="entry name" value="Leu-rich_rpt"/>
</dbReference>
<sequence>MEIVIAVAERIVEYTVEPVGRWLCYSCHYKSNMENLKNQVKTLRNAKDRVQHAIEAASNNGDEIEDDVKTWLTEVDGIMHQLATKKFGGDEEEEESRNSNASCLNLKQRHQISREAKKMAVSYRPASQEMVTPRNMDYMTFDSRISITNKIMEALRDANIHKIGVWGSPGVGKSTLMKEIFGKAKEEGLFNEVALANVTDSADPIRRIQGEIAEMLGLELGPDRTEIGRAARLRARLEKDKEKKTLVILDDIWKHLDLEEIGITPSKRCKVLLTSRDRQVPSSEMGTEENNFKLDILEEEAAWNLFEKMAGDSLKDDLVVQSVAIKVAKACGGLPIALVTVSRALKNQKNLGDWEDALVELTRPPPEHDTRIWSPVYSCIQLSYKHLVGRELKSLFLLCAQQGYYISYRDLLKYGFGLCLFHGIHTLKEARNRLDKLVRNLQDACLLLQSPHSSEEYYMHDIVRHVATIIASNDHNMFVMRSDGGQKAWPDVDALKRCEALSVLGGQYPEKMEFPKLRYFHVQEKYLPTSIFFQGIDTLEVLSLTNMVVTSPPFPFPNLRALCLDGCKLGNIGRIGKVSTLVILSLAYSNILCLSKEIGSLTHLRLLDLTNCVKLHLIPSNVLSRLVNLEELYMRNICFLWEVEEPNNEGKLASLAELKHLSHLVTLEIDIRNGMKLPKDLFSQDLERYKICIEDIWTSAFEGEAFSRTLHFKLNMSFQLDFGIKMLLKKTEYLYLDESNRTTSILYELDREDFQQLKHLHIRNNNIKHIPNLRTPAVTFPILETFVLKGMTSLKEICQGNLPLTSFKNLKVLKVESCQKLRFIFSSSIARGLSLLEELNITRCNIVGVIFMKEEENGIEEAVGDMMLFHRLQTLVLEGLPKLVSFLSTRETNSEGSHDLQLPLLHHHQLSFPSLKELHLRDLPRIKHVWSKEVFSLFPAASVSTSLPQLKSLEIEECGVMEEIVEREDGTDPTARLLFPSLNFLRLDGLPKLKSFYQGLRTLESSSSTVLHEQGGTLFGVEEVTVQSTSLSLSLSLSKFTAIELLVHLFWISNGTVTTSCYYT</sequence>
<dbReference type="PANTHER" id="PTHR33463">
    <property type="entry name" value="NB-ARC DOMAIN-CONTAINING PROTEIN-RELATED"/>
    <property type="match status" value="1"/>
</dbReference>
<gene>
    <name evidence="4" type="ORF">I3842_Q071100</name>
</gene>
<evidence type="ECO:0000313" key="4">
    <source>
        <dbReference type="EMBL" id="KAG6620285.1"/>
    </source>
</evidence>
<accession>A0A921ZYG5</accession>
<dbReference type="InterPro" id="IPR057135">
    <property type="entry name" value="At4g27190-like_LRR"/>
</dbReference>
<dbReference type="SMART" id="SM00382">
    <property type="entry name" value="AAA"/>
    <property type="match status" value="1"/>
</dbReference>
<protein>
    <recommendedName>
        <fullName evidence="3">AAA+ ATPase domain-containing protein</fullName>
    </recommendedName>
</protein>
<keyword evidence="1" id="KW-0611">Plant defense</keyword>
<evidence type="ECO:0000259" key="3">
    <source>
        <dbReference type="SMART" id="SM00382"/>
    </source>
</evidence>
<feature type="coiled-coil region" evidence="2">
    <location>
        <begin position="33"/>
        <end position="60"/>
    </location>
</feature>
<dbReference type="Pfam" id="PF00931">
    <property type="entry name" value="NB-ARC"/>
    <property type="match status" value="1"/>
</dbReference>
<dbReference type="InterPro" id="IPR003593">
    <property type="entry name" value="AAA+_ATPase"/>
</dbReference>
<reference evidence="4" key="1">
    <citation type="submission" date="2021-01" db="EMBL/GenBank/DDBJ databases">
        <authorList>
            <person name="Lovell J.T."/>
            <person name="Bentley N."/>
            <person name="Bhattarai G."/>
            <person name="Jenkins J.W."/>
            <person name="Sreedasyam A."/>
            <person name="Alarcon Y."/>
            <person name="Bock C."/>
            <person name="Boston L."/>
            <person name="Carlson J."/>
            <person name="Cervantes K."/>
            <person name="Clermont K."/>
            <person name="Krom N."/>
            <person name="Kubenka K."/>
            <person name="Mamidi S."/>
            <person name="Mattison C."/>
            <person name="Monteros M."/>
            <person name="Pisani C."/>
            <person name="Plott C."/>
            <person name="Rajasekar S."/>
            <person name="Rhein H.S."/>
            <person name="Rohla C."/>
            <person name="Song M."/>
            <person name="Hilaire R.S."/>
            <person name="Shu S."/>
            <person name="Wells L."/>
            <person name="Wang X."/>
            <person name="Webber J."/>
            <person name="Heerema R.J."/>
            <person name="Klein P."/>
            <person name="Conner P."/>
            <person name="Grauke L."/>
            <person name="Grimwood J."/>
            <person name="Schmutz J."/>
            <person name="Randall J.J."/>
        </authorList>
    </citation>
    <scope>NUCLEOTIDE SEQUENCE</scope>
    <source>
        <tissue evidence="4">Leaf</tissue>
    </source>
</reference>
<name>A0A921ZYG5_CARIL</name>
<dbReference type="EMBL" id="MU228913">
    <property type="protein sequence ID" value="KAG6620285.1"/>
    <property type="molecule type" value="Genomic_DNA"/>
</dbReference>
<evidence type="ECO:0000313" key="5">
    <source>
        <dbReference type="Proteomes" id="UP000811246"/>
    </source>
</evidence>
<dbReference type="GO" id="GO:0043531">
    <property type="term" value="F:ADP binding"/>
    <property type="evidence" value="ECO:0007669"/>
    <property type="project" value="InterPro"/>
</dbReference>
<dbReference type="AlphaFoldDB" id="A0A921ZYG5"/>
<comment type="caution">
    <text evidence="4">The sequence shown here is derived from an EMBL/GenBank/DDBJ whole genome shotgun (WGS) entry which is preliminary data.</text>
</comment>
<dbReference type="PROSITE" id="PS51450">
    <property type="entry name" value="LRR"/>
    <property type="match status" value="1"/>
</dbReference>
<evidence type="ECO:0000256" key="2">
    <source>
        <dbReference type="SAM" id="Coils"/>
    </source>
</evidence>